<evidence type="ECO:0000256" key="2">
    <source>
        <dbReference type="SAM" id="Phobius"/>
    </source>
</evidence>
<dbReference type="EMBL" id="MVHF01000012">
    <property type="protein sequence ID" value="ORA35290.1"/>
    <property type="molecule type" value="Genomic_DNA"/>
</dbReference>
<dbReference type="AlphaFoldDB" id="A0A1X0AZ41"/>
<keyword evidence="2" id="KW-0812">Transmembrane</keyword>
<reference evidence="3 4" key="1">
    <citation type="submission" date="2017-02" db="EMBL/GenBank/DDBJ databases">
        <title>The new phylogeny of genus Mycobacterium.</title>
        <authorList>
            <person name="Tortoli E."/>
            <person name="Trovato A."/>
            <person name="Cirillo D.M."/>
        </authorList>
    </citation>
    <scope>NUCLEOTIDE SEQUENCE [LARGE SCALE GENOMIC DNA]</scope>
    <source>
        <strain evidence="3 4">RW6</strain>
    </source>
</reference>
<keyword evidence="2" id="KW-1133">Transmembrane helix</keyword>
<feature type="compositionally biased region" description="Low complexity" evidence="1">
    <location>
        <begin position="138"/>
        <end position="157"/>
    </location>
</feature>
<evidence type="ECO:0000313" key="3">
    <source>
        <dbReference type="EMBL" id="ORA35290.1"/>
    </source>
</evidence>
<organism evidence="3 4">
    <name type="scientific">Mycobacterium aquaticum</name>
    <dbReference type="NCBI Taxonomy" id="1927124"/>
    <lineage>
        <taxon>Bacteria</taxon>
        <taxon>Bacillati</taxon>
        <taxon>Actinomycetota</taxon>
        <taxon>Actinomycetes</taxon>
        <taxon>Mycobacteriales</taxon>
        <taxon>Mycobacteriaceae</taxon>
        <taxon>Mycobacterium</taxon>
    </lineage>
</organism>
<evidence type="ECO:0000313" key="4">
    <source>
        <dbReference type="Proteomes" id="UP000192448"/>
    </source>
</evidence>
<sequence length="443" mass="43715">MGGAIASADPEPDSTSGAAQANSSGSVRDAAATVDRNVTSTAVSGATADKSGSTLSAQTNTSAQPVDNTTSADHTVTTTTASGTGPNKPTSTLSAQTNTSAQTADNTTTTAGTTKDPTSADHTITTTTVSGISPEKPSSTLAAEATTSTASASSDTSGQPAAHATTLTDGAQSAPAQTPTVPLSIPANEPSISSTPATAASVLDTGVATAITGAATPAKTPTPQYAIAYFLRTLAVATDVVQAIIQLPADVSAALGIVWAAPGAWVAAGGSVAPGVEVRHVLVSAPDGGLVTLVAPSRLLEAGLSSDAGRAPTIGFSGVEVDPGIMLLASMQPQSPAAALAQAIHPHHSARGLIADAVTAVAVSIWALLYSALSGLGGMLSFGAVGVRIGYRQSSAGIALHSPELARFARPGPIGVVRTGSLVSVHIRNCDADRTTRHLRRVA</sequence>
<feature type="compositionally biased region" description="Polar residues" evidence="1">
    <location>
        <begin position="13"/>
        <end position="26"/>
    </location>
</feature>
<feature type="transmembrane region" description="Helical" evidence="2">
    <location>
        <begin position="365"/>
        <end position="387"/>
    </location>
</feature>
<feature type="compositionally biased region" description="Polar residues" evidence="1">
    <location>
        <begin position="165"/>
        <end position="181"/>
    </location>
</feature>
<evidence type="ECO:0000256" key="1">
    <source>
        <dbReference type="SAM" id="MobiDB-lite"/>
    </source>
</evidence>
<gene>
    <name evidence="3" type="ORF">BST13_14380</name>
</gene>
<protein>
    <submittedName>
        <fullName evidence="3">Uncharacterized protein</fullName>
    </submittedName>
</protein>
<feature type="compositionally biased region" description="Low complexity" evidence="1">
    <location>
        <begin position="69"/>
        <end position="117"/>
    </location>
</feature>
<name>A0A1X0AZ41_9MYCO</name>
<feature type="compositionally biased region" description="Polar residues" evidence="1">
    <location>
        <begin position="36"/>
        <end position="68"/>
    </location>
</feature>
<feature type="compositionally biased region" description="Polar residues" evidence="1">
    <location>
        <begin position="121"/>
        <end position="131"/>
    </location>
</feature>
<feature type="region of interest" description="Disordered" evidence="1">
    <location>
        <begin position="1"/>
        <end position="195"/>
    </location>
</feature>
<proteinExistence type="predicted"/>
<keyword evidence="2" id="KW-0472">Membrane</keyword>
<comment type="caution">
    <text evidence="3">The sequence shown here is derived from an EMBL/GenBank/DDBJ whole genome shotgun (WGS) entry which is preliminary data.</text>
</comment>
<dbReference type="Proteomes" id="UP000192448">
    <property type="component" value="Unassembled WGS sequence"/>
</dbReference>
<accession>A0A1X0AZ41</accession>
<dbReference type="STRING" id="1927124.BST13_14380"/>
<keyword evidence="4" id="KW-1185">Reference proteome</keyword>